<dbReference type="EMBL" id="AHHD01000465">
    <property type="protein sequence ID" value="EKG11955.1"/>
    <property type="molecule type" value="Genomic_DNA"/>
</dbReference>
<organism evidence="7 8">
    <name type="scientific">Macrophomina phaseolina (strain MS6)</name>
    <name type="common">Charcoal rot fungus</name>
    <dbReference type="NCBI Taxonomy" id="1126212"/>
    <lineage>
        <taxon>Eukaryota</taxon>
        <taxon>Fungi</taxon>
        <taxon>Dikarya</taxon>
        <taxon>Ascomycota</taxon>
        <taxon>Pezizomycotina</taxon>
        <taxon>Dothideomycetes</taxon>
        <taxon>Dothideomycetes incertae sedis</taxon>
        <taxon>Botryosphaeriales</taxon>
        <taxon>Botryosphaeriaceae</taxon>
        <taxon>Macrophomina</taxon>
    </lineage>
</organism>
<dbReference type="STRING" id="1126212.K2S5H2"/>
<keyword evidence="3" id="KW-1133">Transmembrane helix</keyword>
<dbReference type="OrthoDB" id="5378633at2759"/>
<reference evidence="7 8" key="1">
    <citation type="journal article" date="2012" name="BMC Genomics">
        <title>Tools to kill: Genome of one of the most destructive plant pathogenic fungi Macrophomina phaseolina.</title>
        <authorList>
            <person name="Islam M.S."/>
            <person name="Haque M.S."/>
            <person name="Islam M.M."/>
            <person name="Emdad E.M."/>
            <person name="Halim A."/>
            <person name="Hossen Q.M.M."/>
            <person name="Hossain M.Z."/>
            <person name="Ahmed B."/>
            <person name="Rahim S."/>
            <person name="Rahman M.S."/>
            <person name="Alam M.M."/>
            <person name="Hou S."/>
            <person name="Wan X."/>
            <person name="Saito J.A."/>
            <person name="Alam M."/>
        </authorList>
    </citation>
    <scope>NUCLEOTIDE SEQUENCE [LARGE SCALE GENOMIC DNA]</scope>
    <source>
        <strain evidence="7 8">MS6</strain>
    </source>
</reference>
<dbReference type="PANTHER" id="PTHR33048">
    <property type="entry name" value="PTH11-LIKE INTEGRAL MEMBRANE PROTEIN (AFU_ORTHOLOGUE AFUA_5G11245)"/>
    <property type="match status" value="1"/>
</dbReference>
<comment type="similarity">
    <text evidence="5">Belongs to the SAT4 family.</text>
</comment>
<name>K2S5H2_MACPH</name>
<evidence type="ECO:0000256" key="1">
    <source>
        <dbReference type="ARBA" id="ARBA00004141"/>
    </source>
</evidence>
<evidence type="ECO:0000313" key="8">
    <source>
        <dbReference type="Proteomes" id="UP000007129"/>
    </source>
</evidence>
<comment type="subcellular location">
    <subcellularLocation>
        <location evidence="1">Membrane</location>
        <topology evidence="1">Multi-pass membrane protein</topology>
    </subcellularLocation>
</comment>
<evidence type="ECO:0000259" key="6">
    <source>
        <dbReference type="Pfam" id="PF20684"/>
    </source>
</evidence>
<evidence type="ECO:0000313" key="7">
    <source>
        <dbReference type="EMBL" id="EKG11955.1"/>
    </source>
</evidence>
<dbReference type="VEuPathDB" id="FungiDB:MPH_10999"/>
<dbReference type="Proteomes" id="UP000007129">
    <property type="component" value="Unassembled WGS sequence"/>
</dbReference>
<dbReference type="GO" id="GO:0016020">
    <property type="term" value="C:membrane"/>
    <property type="evidence" value="ECO:0007669"/>
    <property type="project" value="UniProtKB-SubCell"/>
</dbReference>
<feature type="domain" description="Rhodopsin" evidence="6">
    <location>
        <begin position="1"/>
        <end position="47"/>
    </location>
</feature>
<dbReference type="Pfam" id="PF20684">
    <property type="entry name" value="Fung_rhodopsin"/>
    <property type="match status" value="1"/>
</dbReference>
<dbReference type="HOGENOM" id="CLU_1864531_0_0_1"/>
<dbReference type="PANTHER" id="PTHR33048:SF160">
    <property type="entry name" value="SAT4 FAMILY MEMBRANE PROTEIN"/>
    <property type="match status" value="1"/>
</dbReference>
<dbReference type="AlphaFoldDB" id="K2S5H2"/>
<evidence type="ECO:0000256" key="5">
    <source>
        <dbReference type="ARBA" id="ARBA00038359"/>
    </source>
</evidence>
<keyword evidence="2" id="KW-0812">Transmembrane</keyword>
<evidence type="ECO:0000256" key="3">
    <source>
        <dbReference type="ARBA" id="ARBA00022989"/>
    </source>
</evidence>
<accession>K2S5H2</accession>
<evidence type="ECO:0000256" key="2">
    <source>
        <dbReference type="ARBA" id="ARBA00022692"/>
    </source>
</evidence>
<proteinExistence type="inferred from homology"/>
<sequence>MLRLKWMIQFASTQNVTWDYVPIGYWSTIEVHAGILCACLPAMRALLYKWFPRLAGRGSSAGAAGKYSNGYYGDGTNRSRGGGGGAIDTSTSIVQRVSKAEDGYGFGYGVGSEWVKLDEVESVERGESAASRERRASELPEGLVGGKRGVTVSSRCYAA</sequence>
<dbReference type="InterPro" id="IPR052337">
    <property type="entry name" value="SAT4-like"/>
</dbReference>
<dbReference type="InterPro" id="IPR049326">
    <property type="entry name" value="Rhodopsin_dom_fungi"/>
</dbReference>
<evidence type="ECO:0000256" key="4">
    <source>
        <dbReference type="ARBA" id="ARBA00023136"/>
    </source>
</evidence>
<dbReference type="InParanoid" id="K2S5H2"/>
<protein>
    <recommendedName>
        <fullName evidence="6">Rhodopsin domain-containing protein</fullName>
    </recommendedName>
</protein>
<keyword evidence="4" id="KW-0472">Membrane</keyword>
<comment type="caution">
    <text evidence="7">The sequence shown here is derived from an EMBL/GenBank/DDBJ whole genome shotgun (WGS) entry which is preliminary data.</text>
</comment>
<gene>
    <name evidence="7" type="ORF">MPH_10999</name>
</gene>